<feature type="domain" description="SWIRM" evidence="1">
    <location>
        <begin position="38"/>
        <end position="95"/>
    </location>
</feature>
<dbReference type="PROSITE" id="PS50934">
    <property type="entry name" value="SWIRM"/>
    <property type="match status" value="1"/>
</dbReference>
<dbReference type="PANTHER" id="PTHR15381">
    <property type="entry name" value="CHONDROITIN SULFATE PROTEOGLYCAN 5 -RELATED"/>
    <property type="match status" value="1"/>
</dbReference>
<dbReference type="InterPro" id="IPR007526">
    <property type="entry name" value="SWIRM"/>
</dbReference>
<sequence>MKFNDFFCIFTTKEVQDGSDLLSGDAGDVCVAEQAHCIVVPSYAAWFDYNSIHGIERRGLPEFFNGRNKSKTPEVYLAYRNFMVDTYRLNPQVSL</sequence>
<reference evidence="2" key="1">
    <citation type="submission" date="2018-11" db="EMBL/GenBank/DDBJ databases">
        <authorList>
            <consortium name="Pathogen Informatics"/>
        </authorList>
    </citation>
    <scope>NUCLEOTIDE SEQUENCE</scope>
</reference>
<dbReference type="PANTHER" id="PTHR15381:SF1">
    <property type="entry name" value="CHONDROITIN SULFATE PROTEOGLYCAN 5"/>
    <property type="match status" value="1"/>
</dbReference>
<evidence type="ECO:0000313" key="2">
    <source>
        <dbReference type="EMBL" id="VEL24628.1"/>
    </source>
</evidence>
<dbReference type="Proteomes" id="UP000784294">
    <property type="component" value="Unassembled WGS sequence"/>
</dbReference>
<dbReference type="Gene3D" id="1.10.10.10">
    <property type="entry name" value="Winged helix-like DNA-binding domain superfamily/Winged helix DNA-binding domain"/>
    <property type="match status" value="1"/>
</dbReference>
<dbReference type="GO" id="GO:0048858">
    <property type="term" value="P:cell projection morphogenesis"/>
    <property type="evidence" value="ECO:0007669"/>
    <property type="project" value="TreeGrafter"/>
</dbReference>
<dbReference type="GO" id="GO:1902494">
    <property type="term" value="C:catalytic complex"/>
    <property type="evidence" value="ECO:0007669"/>
    <property type="project" value="UniProtKB-ARBA"/>
</dbReference>
<comment type="caution">
    <text evidence="2">The sequence shown here is derived from an EMBL/GenBank/DDBJ whole genome shotgun (WGS) entry which is preliminary data.</text>
</comment>
<evidence type="ECO:0000313" key="3">
    <source>
        <dbReference type="Proteomes" id="UP000784294"/>
    </source>
</evidence>
<proteinExistence type="predicted"/>
<dbReference type="EMBL" id="CAAALY010068742">
    <property type="protein sequence ID" value="VEL24628.1"/>
    <property type="molecule type" value="Genomic_DNA"/>
</dbReference>
<dbReference type="OrthoDB" id="118550at2759"/>
<accession>A0A3S5CP06</accession>
<dbReference type="GO" id="GO:0045202">
    <property type="term" value="C:synapse"/>
    <property type="evidence" value="ECO:0007669"/>
    <property type="project" value="TreeGrafter"/>
</dbReference>
<evidence type="ECO:0000259" key="1">
    <source>
        <dbReference type="PROSITE" id="PS50934"/>
    </source>
</evidence>
<dbReference type="Pfam" id="PF04433">
    <property type="entry name" value="SWIRM"/>
    <property type="match status" value="1"/>
</dbReference>
<dbReference type="SUPFAM" id="SSF46689">
    <property type="entry name" value="Homeodomain-like"/>
    <property type="match status" value="1"/>
</dbReference>
<protein>
    <recommendedName>
        <fullName evidence="1">SWIRM domain-containing protein</fullName>
    </recommendedName>
</protein>
<dbReference type="AlphaFoldDB" id="A0A3S5CP06"/>
<name>A0A3S5CP06_9PLAT</name>
<dbReference type="InterPro" id="IPR036388">
    <property type="entry name" value="WH-like_DNA-bd_sf"/>
</dbReference>
<keyword evidence="3" id="KW-1185">Reference proteome</keyword>
<dbReference type="InterPro" id="IPR009057">
    <property type="entry name" value="Homeodomain-like_sf"/>
</dbReference>
<gene>
    <name evidence="2" type="ORF">PXEA_LOCUS18068</name>
</gene>
<organism evidence="2 3">
    <name type="scientific">Protopolystoma xenopodis</name>
    <dbReference type="NCBI Taxonomy" id="117903"/>
    <lineage>
        <taxon>Eukaryota</taxon>
        <taxon>Metazoa</taxon>
        <taxon>Spiralia</taxon>
        <taxon>Lophotrochozoa</taxon>
        <taxon>Platyhelminthes</taxon>
        <taxon>Monogenea</taxon>
        <taxon>Polyopisthocotylea</taxon>
        <taxon>Polystomatidea</taxon>
        <taxon>Polystomatidae</taxon>
        <taxon>Protopolystoma</taxon>
    </lineage>
</organism>